<dbReference type="SUPFAM" id="SSF52047">
    <property type="entry name" value="RNI-like"/>
    <property type="match status" value="1"/>
</dbReference>
<evidence type="ECO:0000259" key="1">
    <source>
        <dbReference type="Pfam" id="PF12937"/>
    </source>
</evidence>
<organism evidence="2 3">
    <name type="scientific">Mycena alexandri</name>
    <dbReference type="NCBI Taxonomy" id="1745969"/>
    <lineage>
        <taxon>Eukaryota</taxon>
        <taxon>Fungi</taxon>
        <taxon>Dikarya</taxon>
        <taxon>Basidiomycota</taxon>
        <taxon>Agaricomycotina</taxon>
        <taxon>Agaricomycetes</taxon>
        <taxon>Agaricomycetidae</taxon>
        <taxon>Agaricales</taxon>
        <taxon>Marasmiineae</taxon>
        <taxon>Mycenaceae</taxon>
        <taxon>Mycena</taxon>
    </lineage>
</organism>
<comment type="caution">
    <text evidence="2">The sequence shown here is derived from an EMBL/GenBank/DDBJ whole genome shotgun (WGS) entry which is preliminary data.</text>
</comment>
<evidence type="ECO:0000313" key="3">
    <source>
        <dbReference type="Proteomes" id="UP001218188"/>
    </source>
</evidence>
<feature type="domain" description="F-box" evidence="1">
    <location>
        <begin position="14"/>
        <end position="75"/>
    </location>
</feature>
<protein>
    <recommendedName>
        <fullName evidence="1">F-box domain-containing protein</fullName>
    </recommendedName>
</protein>
<name>A0AAD6WZN0_9AGAR</name>
<sequence length="443" mass="49384">MASDTAIDVAHSLRLPAELLVEIFDMCSPFGDDGLSDTTTPIEEANRLAKTYLLQLSQVCSHWHILVMGTPMLWRILIADTTLWHLAPMSAKKLFELVTVSLDRGGSHPLCLQVAVEDQHEYGSRALDLLAQHAQRWRQVVVWSGFSIFQSILPARGNLPLLEKLEMTQNGDWMDCDVFETAPRLTTFTTTGWVATANDLAQSLAHLRHDFAPQALCDLTLVAWDIRHPIDLPPVVSNLSSLGLTLAFDDTQGNVLGPVLECLTMPFLNALSLTGMVQDPPPNWCQRSFTAFASRSGLHTTLTTLEINRTKISDEAVIASLSALPVLEQLFLADCVTEPPHIVITDHLLRLLTSPADPTPSLVPRLNFLCLTSVLGFTDDVYWIFVNSRLIPARWAGLLLEAKIYWLPNCTRSLSEQFLQRGAQLDAEREFNFTARSDIDYEQ</sequence>
<proteinExistence type="predicted"/>
<dbReference type="AlphaFoldDB" id="A0AAD6WZN0"/>
<keyword evidence="3" id="KW-1185">Reference proteome</keyword>
<reference evidence="2" key="1">
    <citation type="submission" date="2023-03" db="EMBL/GenBank/DDBJ databases">
        <title>Massive genome expansion in bonnet fungi (Mycena s.s.) driven by repeated elements and novel gene families across ecological guilds.</title>
        <authorList>
            <consortium name="Lawrence Berkeley National Laboratory"/>
            <person name="Harder C.B."/>
            <person name="Miyauchi S."/>
            <person name="Viragh M."/>
            <person name="Kuo A."/>
            <person name="Thoen E."/>
            <person name="Andreopoulos B."/>
            <person name="Lu D."/>
            <person name="Skrede I."/>
            <person name="Drula E."/>
            <person name="Henrissat B."/>
            <person name="Morin E."/>
            <person name="Kohler A."/>
            <person name="Barry K."/>
            <person name="LaButti K."/>
            <person name="Morin E."/>
            <person name="Salamov A."/>
            <person name="Lipzen A."/>
            <person name="Mereny Z."/>
            <person name="Hegedus B."/>
            <person name="Baldrian P."/>
            <person name="Stursova M."/>
            <person name="Weitz H."/>
            <person name="Taylor A."/>
            <person name="Grigoriev I.V."/>
            <person name="Nagy L.G."/>
            <person name="Martin F."/>
            <person name="Kauserud H."/>
        </authorList>
    </citation>
    <scope>NUCLEOTIDE SEQUENCE</scope>
    <source>
        <strain evidence="2">CBHHK200</strain>
    </source>
</reference>
<dbReference type="Pfam" id="PF12937">
    <property type="entry name" value="F-box-like"/>
    <property type="match status" value="1"/>
</dbReference>
<dbReference type="EMBL" id="JARJCM010000132">
    <property type="protein sequence ID" value="KAJ7026859.1"/>
    <property type="molecule type" value="Genomic_DNA"/>
</dbReference>
<dbReference type="Gene3D" id="3.80.10.10">
    <property type="entry name" value="Ribonuclease Inhibitor"/>
    <property type="match status" value="1"/>
</dbReference>
<dbReference type="Gene3D" id="1.20.1280.50">
    <property type="match status" value="1"/>
</dbReference>
<dbReference type="InterPro" id="IPR032675">
    <property type="entry name" value="LRR_dom_sf"/>
</dbReference>
<dbReference type="Proteomes" id="UP001218188">
    <property type="component" value="Unassembled WGS sequence"/>
</dbReference>
<evidence type="ECO:0000313" key="2">
    <source>
        <dbReference type="EMBL" id="KAJ7026859.1"/>
    </source>
</evidence>
<accession>A0AAD6WZN0</accession>
<dbReference type="InterPro" id="IPR001810">
    <property type="entry name" value="F-box_dom"/>
</dbReference>
<gene>
    <name evidence="2" type="ORF">C8F04DRAFT_1295926</name>
</gene>